<keyword evidence="2" id="KW-0812">Transmembrane</keyword>
<evidence type="ECO:0000313" key="4">
    <source>
        <dbReference type="EMBL" id="MFC4267160.1"/>
    </source>
</evidence>
<dbReference type="Pfam" id="PF09851">
    <property type="entry name" value="SHOCT"/>
    <property type="match status" value="1"/>
</dbReference>
<dbReference type="EMBL" id="JBHSCQ010000024">
    <property type="protein sequence ID" value="MFC4267160.1"/>
    <property type="molecule type" value="Genomic_DNA"/>
</dbReference>
<keyword evidence="2" id="KW-1133">Transmembrane helix</keyword>
<proteinExistence type="predicted"/>
<name>A0ABV8R596_9MICC</name>
<evidence type="ECO:0000256" key="1">
    <source>
        <dbReference type="SAM" id="MobiDB-lite"/>
    </source>
</evidence>
<feature type="region of interest" description="Disordered" evidence="1">
    <location>
        <begin position="39"/>
        <end position="58"/>
    </location>
</feature>
<comment type="caution">
    <text evidence="4">The sequence shown here is derived from an EMBL/GenBank/DDBJ whole genome shotgun (WGS) entry which is preliminary data.</text>
</comment>
<keyword evidence="5" id="KW-1185">Reference proteome</keyword>
<organism evidence="4 5">
    <name type="scientific">Arthrobacter cryoconiti</name>
    <dbReference type="NCBI Taxonomy" id="748907"/>
    <lineage>
        <taxon>Bacteria</taxon>
        <taxon>Bacillati</taxon>
        <taxon>Actinomycetota</taxon>
        <taxon>Actinomycetes</taxon>
        <taxon>Micrococcales</taxon>
        <taxon>Micrococcaceae</taxon>
        <taxon>Arthrobacter</taxon>
    </lineage>
</organism>
<evidence type="ECO:0000259" key="3">
    <source>
        <dbReference type="Pfam" id="PF09851"/>
    </source>
</evidence>
<gene>
    <name evidence="4" type="ORF">ACFOW9_16250</name>
</gene>
<protein>
    <submittedName>
        <fullName evidence="4">SHOCT domain-containing protein</fullName>
    </submittedName>
</protein>
<accession>A0ABV8R596</accession>
<evidence type="ECO:0000313" key="5">
    <source>
        <dbReference type="Proteomes" id="UP001595773"/>
    </source>
</evidence>
<dbReference type="Proteomes" id="UP001595773">
    <property type="component" value="Unassembled WGS sequence"/>
</dbReference>
<keyword evidence="2" id="KW-0472">Membrane</keyword>
<reference evidence="5" key="1">
    <citation type="journal article" date="2019" name="Int. J. Syst. Evol. Microbiol.">
        <title>The Global Catalogue of Microorganisms (GCM) 10K type strain sequencing project: providing services to taxonomists for standard genome sequencing and annotation.</title>
        <authorList>
            <consortium name="The Broad Institute Genomics Platform"/>
            <consortium name="The Broad Institute Genome Sequencing Center for Infectious Disease"/>
            <person name="Wu L."/>
            <person name="Ma J."/>
        </authorList>
    </citation>
    <scope>NUCLEOTIDE SEQUENCE [LARGE SCALE GENOMIC DNA]</scope>
    <source>
        <strain evidence="5">CGMCC 1.10698</strain>
    </source>
</reference>
<dbReference type="InterPro" id="IPR018649">
    <property type="entry name" value="SHOCT"/>
</dbReference>
<feature type="transmembrane region" description="Helical" evidence="2">
    <location>
        <begin position="12"/>
        <end position="35"/>
    </location>
</feature>
<feature type="domain" description="SHOCT" evidence="3">
    <location>
        <begin position="61"/>
        <end position="86"/>
    </location>
</feature>
<dbReference type="RefSeq" id="WP_230068337.1">
    <property type="nucleotide sequence ID" value="NZ_BAABLL010000017.1"/>
</dbReference>
<evidence type="ECO:0000256" key="2">
    <source>
        <dbReference type="SAM" id="Phobius"/>
    </source>
</evidence>
<sequence>MMGGYGSMMSWTWLFWALLIVGIVLLVILAVRFFSGGINRGGTGRGDGPGTGGSARGVSAARRILDERYAKGELSTEEYRDRLKVLGDDT</sequence>
<feature type="compositionally biased region" description="Gly residues" evidence="1">
    <location>
        <begin position="39"/>
        <end position="55"/>
    </location>
</feature>